<dbReference type="EMBL" id="BGZK01000414">
    <property type="protein sequence ID" value="GBP42230.1"/>
    <property type="molecule type" value="Genomic_DNA"/>
</dbReference>
<dbReference type="Proteomes" id="UP000299102">
    <property type="component" value="Unassembled WGS sequence"/>
</dbReference>
<dbReference type="OrthoDB" id="7471071at2759"/>
<proteinExistence type="predicted"/>
<comment type="caution">
    <text evidence="2">The sequence shown here is derived from an EMBL/GenBank/DDBJ whole genome shotgun (WGS) entry which is preliminary data.</text>
</comment>
<evidence type="ECO:0000313" key="2">
    <source>
        <dbReference type="EMBL" id="GBP42230.1"/>
    </source>
</evidence>
<accession>A0A4C1VUM8</accession>
<name>A0A4C1VUM8_EUMVA</name>
<keyword evidence="3" id="KW-1185">Reference proteome</keyword>
<dbReference type="AlphaFoldDB" id="A0A4C1VUM8"/>
<reference evidence="2 3" key="1">
    <citation type="journal article" date="2019" name="Commun. Biol.">
        <title>The bagworm genome reveals a unique fibroin gene that provides high tensile strength.</title>
        <authorList>
            <person name="Kono N."/>
            <person name="Nakamura H."/>
            <person name="Ohtoshi R."/>
            <person name="Tomita M."/>
            <person name="Numata K."/>
            <person name="Arakawa K."/>
        </authorList>
    </citation>
    <scope>NUCLEOTIDE SEQUENCE [LARGE SCALE GENOMIC DNA]</scope>
</reference>
<feature type="domain" description="Reverse transcriptase" evidence="1">
    <location>
        <begin position="1"/>
        <end position="73"/>
    </location>
</feature>
<sequence length="189" mass="21687">MGLLELNINGSRLNYLRFADDLVILEENPKIMESMVKNLADEGREIGLEMNSDKTQEYFRQEHAKVLYYNSKYITDVVVFTGRQRRGQPYLTNATGVLQQPWGNNVTILKILFLIESYITYSNIAHMLLWCICVVMWQSHSVANLVTKMGRIQCEIPHTQTQYKSQVAAFADVFRSVSESSGRLTPSIK</sequence>
<protein>
    <recommendedName>
        <fullName evidence="1">Reverse transcriptase domain-containing protein</fullName>
    </recommendedName>
</protein>
<evidence type="ECO:0000313" key="3">
    <source>
        <dbReference type="Proteomes" id="UP000299102"/>
    </source>
</evidence>
<gene>
    <name evidence="2" type="ORF">EVAR_29827_1</name>
</gene>
<evidence type="ECO:0000259" key="1">
    <source>
        <dbReference type="PROSITE" id="PS50878"/>
    </source>
</evidence>
<dbReference type="PROSITE" id="PS50878">
    <property type="entry name" value="RT_POL"/>
    <property type="match status" value="1"/>
</dbReference>
<organism evidence="2 3">
    <name type="scientific">Eumeta variegata</name>
    <name type="common">Bagworm moth</name>
    <name type="synonym">Eumeta japonica</name>
    <dbReference type="NCBI Taxonomy" id="151549"/>
    <lineage>
        <taxon>Eukaryota</taxon>
        <taxon>Metazoa</taxon>
        <taxon>Ecdysozoa</taxon>
        <taxon>Arthropoda</taxon>
        <taxon>Hexapoda</taxon>
        <taxon>Insecta</taxon>
        <taxon>Pterygota</taxon>
        <taxon>Neoptera</taxon>
        <taxon>Endopterygota</taxon>
        <taxon>Lepidoptera</taxon>
        <taxon>Glossata</taxon>
        <taxon>Ditrysia</taxon>
        <taxon>Tineoidea</taxon>
        <taxon>Psychidae</taxon>
        <taxon>Oiketicinae</taxon>
        <taxon>Eumeta</taxon>
    </lineage>
</organism>
<dbReference type="InterPro" id="IPR000477">
    <property type="entry name" value="RT_dom"/>
</dbReference>